<dbReference type="SUPFAM" id="SSF57362">
    <property type="entry name" value="BPTI-like"/>
    <property type="match status" value="1"/>
</dbReference>
<feature type="chain" id="PRO_5007286645" description="BPTI/Kunitz inhibitor domain-containing protein" evidence="1">
    <location>
        <begin position="21"/>
        <end position="91"/>
    </location>
</feature>
<keyword evidence="1" id="KW-0732">Signal</keyword>
<protein>
    <recommendedName>
        <fullName evidence="2">BPTI/Kunitz inhibitor domain-containing protein</fullName>
    </recommendedName>
</protein>
<evidence type="ECO:0000256" key="1">
    <source>
        <dbReference type="SAM" id="SignalP"/>
    </source>
</evidence>
<dbReference type="AlphaFoldDB" id="A0A131Z3G2"/>
<dbReference type="Pfam" id="PF00014">
    <property type="entry name" value="Kunitz_BPTI"/>
    <property type="match status" value="1"/>
</dbReference>
<dbReference type="GO" id="GO:0004867">
    <property type="term" value="F:serine-type endopeptidase inhibitor activity"/>
    <property type="evidence" value="ECO:0007669"/>
    <property type="project" value="InterPro"/>
</dbReference>
<dbReference type="PROSITE" id="PS50279">
    <property type="entry name" value="BPTI_KUNITZ_2"/>
    <property type="match status" value="1"/>
</dbReference>
<feature type="domain" description="BPTI/Kunitz inhibitor" evidence="2">
    <location>
        <begin position="36"/>
        <end position="88"/>
    </location>
</feature>
<dbReference type="Gene3D" id="4.10.410.10">
    <property type="entry name" value="Pancreatic trypsin inhibitor Kunitz domain"/>
    <property type="match status" value="1"/>
</dbReference>
<feature type="signal peptide" evidence="1">
    <location>
        <begin position="1"/>
        <end position="20"/>
    </location>
</feature>
<sequence>MKVLLLVSFVSTLLITFCTGNPSEDYVSKCKYPSGCFQPRDQISKCISTTRPYAYDSATKTCRIHPRVGCGQNTCNYFSSLLECRQKCPAI</sequence>
<dbReference type="InterPro" id="IPR002223">
    <property type="entry name" value="Kunitz_BPTI"/>
</dbReference>
<dbReference type="InterPro" id="IPR036880">
    <property type="entry name" value="Kunitz_BPTI_sf"/>
</dbReference>
<proteinExistence type="predicted"/>
<evidence type="ECO:0000313" key="3">
    <source>
        <dbReference type="EMBL" id="JAP85847.1"/>
    </source>
</evidence>
<reference evidence="3" key="1">
    <citation type="journal article" date="2016" name="Ticks Tick Borne Dis.">
        <title>De novo assembly and annotation of the salivary gland transcriptome of Rhipicephalus appendiculatus male and female ticks during blood feeding.</title>
        <authorList>
            <person name="de Castro M.H."/>
            <person name="de Klerk D."/>
            <person name="Pienaar R."/>
            <person name="Latif A.A."/>
            <person name="Rees D.J."/>
            <person name="Mans B.J."/>
        </authorList>
    </citation>
    <scope>NUCLEOTIDE SEQUENCE</scope>
    <source>
        <tissue evidence="3">Salivary glands</tissue>
    </source>
</reference>
<name>A0A131Z3G2_RHIAP</name>
<organism evidence="3">
    <name type="scientific">Rhipicephalus appendiculatus</name>
    <name type="common">Brown ear tick</name>
    <dbReference type="NCBI Taxonomy" id="34631"/>
    <lineage>
        <taxon>Eukaryota</taxon>
        <taxon>Metazoa</taxon>
        <taxon>Ecdysozoa</taxon>
        <taxon>Arthropoda</taxon>
        <taxon>Chelicerata</taxon>
        <taxon>Arachnida</taxon>
        <taxon>Acari</taxon>
        <taxon>Parasitiformes</taxon>
        <taxon>Ixodida</taxon>
        <taxon>Ixodoidea</taxon>
        <taxon>Ixodidae</taxon>
        <taxon>Rhipicephalinae</taxon>
        <taxon>Rhipicephalus</taxon>
        <taxon>Rhipicephalus</taxon>
    </lineage>
</organism>
<accession>A0A131Z3G2</accession>
<dbReference type="EMBL" id="GEDV01002710">
    <property type="protein sequence ID" value="JAP85847.1"/>
    <property type="molecule type" value="Transcribed_RNA"/>
</dbReference>
<evidence type="ECO:0000259" key="2">
    <source>
        <dbReference type="PROSITE" id="PS50279"/>
    </source>
</evidence>